<feature type="transmembrane region" description="Helical" evidence="1">
    <location>
        <begin position="17"/>
        <end position="37"/>
    </location>
</feature>
<gene>
    <name evidence="2" type="ordered locus">Metho_0765</name>
</gene>
<name>L0KYF3_METHD</name>
<dbReference type="HOGENOM" id="CLU_945313_0_0_2"/>
<protein>
    <submittedName>
        <fullName evidence="2">Uncharacterized protein</fullName>
    </submittedName>
</protein>
<evidence type="ECO:0000256" key="1">
    <source>
        <dbReference type="SAM" id="Phobius"/>
    </source>
</evidence>
<feature type="transmembrane region" description="Helical" evidence="1">
    <location>
        <begin position="84"/>
        <end position="104"/>
    </location>
</feature>
<dbReference type="KEGG" id="mhz:Metho_0765"/>
<keyword evidence="1" id="KW-0472">Membrane</keyword>
<accession>L0KYF3</accession>
<dbReference type="InterPro" id="IPR008910">
    <property type="entry name" value="MSC_TM_helix"/>
</dbReference>
<feature type="transmembrane region" description="Helical" evidence="1">
    <location>
        <begin position="177"/>
        <end position="200"/>
    </location>
</feature>
<feature type="transmembrane region" description="Helical" evidence="1">
    <location>
        <begin position="110"/>
        <end position="135"/>
    </location>
</feature>
<proteinExistence type="predicted"/>
<dbReference type="Pfam" id="PF05552">
    <property type="entry name" value="MS_channel_1st_1"/>
    <property type="match status" value="3"/>
</dbReference>
<sequence length="306" mass="33122">MASTPILTSLYGMVDQIIAFAPTLIAIIILLIVGLVVGKAIGKIGAKFLDKIGLDDLINKTIIGDMIKRTGGHVVDFFDVSIRWFIYLIFAIVIIDLLNIQIVADFIASLVLYIPIILAAMITLIIGLLIVDFLADLVRNVVIGMGIDDKVESTPMGATITASGMKTSSIVSGIVRVFGYLIFILAALNILKLTIIANLVQDVINYLPNLFVGLLILIVGLLAIDFFADYIANIMKGMSVEHADILVPAFRGILSLVVMLLALDAMLIDTGIFYLFIGPLAWGLAVVVAFKWGIKDAIVAYAREKK</sequence>
<dbReference type="GeneID" id="14408058"/>
<evidence type="ECO:0000313" key="2">
    <source>
        <dbReference type="EMBL" id="AGB49014.1"/>
    </source>
</evidence>
<organism evidence="2 3">
    <name type="scientific">Methanomethylovorans hollandica (strain DSM 15978 / NBRC 107637 / DMS1)</name>
    <dbReference type="NCBI Taxonomy" id="867904"/>
    <lineage>
        <taxon>Archaea</taxon>
        <taxon>Methanobacteriati</taxon>
        <taxon>Methanobacteriota</taxon>
        <taxon>Stenosarchaea group</taxon>
        <taxon>Methanomicrobia</taxon>
        <taxon>Methanosarcinales</taxon>
        <taxon>Methanosarcinaceae</taxon>
        <taxon>Methanomethylovorans</taxon>
    </lineage>
</organism>
<keyword evidence="1" id="KW-0812">Transmembrane</keyword>
<dbReference type="STRING" id="867904.Metho_0765"/>
<keyword evidence="1" id="KW-1133">Transmembrane helix</keyword>
<reference evidence="3" key="1">
    <citation type="submission" date="2012-02" db="EMBL/GenBank/DDBJ databases">
        <title>Complete sequence of chromosome of Methanomethylovorans hollandica DSM 15978.</title>
        <authorList>
            <person name="Lucas S."/>
            <person name="Copeland A."/>
            <person name="Lapidus A."/>
            <person name="Glavina del Rio T."/>
            <person name="Dalin E."/>
            <person name="Tice H."/>
            <person name="Bruce D."/>
            <person name="Goodwin L."/>
            <person name="Pitluck S."/>
            <person name="Peters L."/>
            <person name="Mikhailova N."/>
            <person name="Held B."/>
            <person name="Kyrpides N."/>
            <person name="Mavromatis K."/>
            <person name="Ivanova N."/>
            <person name="Brettin T."/>
            <person name="Detter J.C."/>
            <person name="Han C."/>
            <person name="Larimer F."/>
            <person name="Land M."/>
            <person name="Hauser L."/>
            <person name="Markowitz V."/>
            <person name="Cheng J.-F."/>
            <person name="Hugenholtz P."/>
            <person name="Woyke T."/>
            <person name="Wu D."/>
            <person name="Spring S."/>
            <person name="Schroeder M."/>
            <person name="Brambilla E."/>
            <person name="Klenk H.-P."/>
            <person name="Eisen J.A."/>
        </authorList>
    </citation>
    <scope>NUCLEOTIDE SEQUENCE [LARGE SCALE GENOMIC DNA]</scope>
    <source>
        <strain evidence="3">DSM 15978 / NBRC 107637 / DMS1</strain>
    </source>
</reference>
<feature type="transmembrane region" description="Helical" evidence="1">
    <location>
        <begin position="249"/>
        <end position="268"/>
    </location>
</feature>
<feature type="transmembrane region" description="Helical" evidence="1">
    <location>
        <begin position="274"/>
        <end position="294"/>
    </location>
</feature>
<dbReference type="EMBL" id="CP003362">
    <property type="protein sequence ID" value="AGB49014.1"/>
    <property type="molecule type" value="Genomic_DNA"/>
</dbReference>
<dbReference type="OrthoDB" id="125678at2157"/>
<evidence type="ECO:0000313" key="3">
    <source>
        <dbReference type="Proteomes" id="UP000010866"/>
    </source>
</evidence>
<dbReference type="RefSeq" id="WP_015324181.1">
    <property type="nucleotide sequence ID" value="NC_019977.1"/>
</dbReference>
<keyword evidence="3" id="KW-1185">Reference proteome</keyword>
<feature type="transmembrane region" description="Helical" evidence="1">
    <location>
        <begin position="206"/>
        <end position="228"/>
    </location>
</feature>
<dbReference type="AlphaFoldDB" id="L0KYF3"/>
<dbReference type="Proteomes" id="UP000010866">
    <property type="component" value="Chromosome"/>
</dbReference>